<reference evidence="2" key="1">
    <citation type="journal article" date="2017" name="Cell">
        <title>Insights into land plant evolution garnered from the Marchantia polymorpha genome.</title>
        <authorList>
            <person name="Bowman J.L."/>
            <person name="Kohchi T."/>
            <person name="Yamato K.T."/>
            <person name="Jenkins J."/>
            <person name="Shu S."/>
            <person name="Ishizaki K."/>
            <person name="Yamaoka S."/>
            <person name="Nishihama R."/>
            <person name="Nakamura Y."/>
            <person name="Berger F."/>
            <person name="Adam C."/>
            <person name="Aki S.S."/>
            <person name="Althoff F."/>
            <person name="Araki T."/>
            <person name="Arteaga-Vazquez M.A."/>
            <person name="Balasubrmanian S."/>
            <person name="Barry K."/>
            <person name="Bauer D."/>
            <person name="Boehm C.R."/>
            <person name="Briginshaw L."/>
            <person name="Caballero-Perez J."/>
            <person name="Catarino B."/>
            <person name="Chen F."/>
            <person name="Chiyoda S."/>
            <person name="Chovatia M."/>
            <person name="Davies K.M."/>
            <person name="Delmans M."/>
            <person name="Demura T."/>
            <person name="Dierschke T."/>
            <person name="Dolan L."/>
            <person name="Dorantes-Acosta A.E."/>
            <person name="Eklund D.M."/>
            <person name="Florent S.N."/>
            <person name="Flores-Sandoval E."/>
            <person name="Fujiyama A."/>
            <person name="Fukuzawa H."/>
            <person name="Galik B."/>
            <person name="Grimanelli D."/>
            <person name="Grimwood J."/>
            <person name="Grossniklaus U."/>
            <person name="Hamada T."/>
            <person name="Haseloff J."/>
            <person name="Hetherington A.J."/>
            <person name="Higo A."/>
            <person name="Hirakawa Y."/>
            <person name="Hundley H.N."/>
            <person name="Ikeda Y."/>
            <person name="Inoue K."/>
            <person name="Inoue S.I."/>
            <person name="Ishida S."/>
            <person name="Jia Q."/>
            <person name="Kakita M."/>
            <person name="Kanazawa T."/>
            <person name="Kawai Y."/>
            <person name="Kawashima T."/>
            <person name="Kennedy M."/>
            <person name="Kinose K."/>
            <person name="Kinoshita T."/>
            <person name="Kohara Y."/>
            <person name="Koide E."/>
            <person name="Komatsu K."/>
            <person name="Kopischke S."/>
            <person name="Kubo M."/>
            <person name="Kyozuka J."/>
            <person name="Lagercrantz U."/>
            <person name="Lin S.S."/>
            <person name="Lindquist E."/>
            <person name="Lipzen A.M."/>
            <person name="Lu C.W."/>
            <person name="De Luna E."/>
            <person name="Martienssen R.A."/>
            <person name="Minamino N."/>
            <person name="Mizutani M."/>
            <person name="Mizutani M."/>
            <person name="Mochizuki N."/>
            <person name="Monte I."/>
            <person name="Mosher R."/>
            <person name="Nagasaki H."/>
            <person name="Nakagami H."/>
            <person name="Naramoto S."/>
            <person name="Nishitani K."/>
            <person name="Ohtani M."/>
            <person name="Okamoto T."/>
            <person name="Okumura M."/>
            <person name="Phillips J."/>
            <person name="Pollak B."/>
            <person name="Reinders A."/>
            <person name="Rovekamp M."/>
            <person name="Sano R."/>
            <person name="Sawa S."/>
            <person name="Schmid M.W."/>
            <person name="Shirakawa M."/>
            <person name="Solano R."/>
            <person name="Spunde A."/>
            <person name="Suetsugu N."/>
            <person name="Sugano S."/>
            <person name="Sugiyama A."/>
            <person name="Sun R."/>
            <person name="Suzuki Y."/>
            <person name="Takenaka M."/>
            <person name="Takezawa D."/>
            <person name="Tomogane H."/>
            <person name="Tsuzuki M."/>
            <person name="Ueda T."/>
            <person name="Umeda M."/>
            <person name="Ward J.M."/>
            <person name="Watanabe Y."/>
            <person name="Yazaki K."/>
            <person name="Yokoyama R."/>
            <person name="Yoshitake Y."/>
            <person name="Yotsui I."/>
            <person name="Zachgo S."/>
            <person name="Schmutz J."/>
        </authorList>
    </citation>
    <scope>NUCLEOTIDE SEQUENCE [LARGE SCALE GENOMIC DNA]</scope>
    <source>
        <strain evidence="2">Tak-1</strain>
    </source>
</reference>
<proteinExistence type="predicted"/>
<evidence type="ECO:0000313" key="2">
    <source>
        <dbReference type="Proteomes" id="UP000244005"/>
    </source>
</evidence>
<dbReference type="EMBL" id="KZ772678">
    <property type="protein sequence ID" value="PTQ48031.1"/>
    <property type="molecule type" value="Genomic_DNA"/>
</dbReference>
<gene>
    <name evidence="1" type="ORF">MARPO_0006s0070</name>
</gene>
<dbReference type="Proteomes" id="UP000244005">
    <property type="component" value="Unassembled WGS sequence"/>
</dbReference>
<dbReference type="Gramene" id="Mp3g06000.1">
    <property type="protein sequence ID" value="Mp3g06000.1.cds1"/>
    <property type="gene ID" value="Mp3g06000"/>
</dbReference>
<name>A0A2R6XPJ0_MARPO</name>
<evidence type="ECO:0000313" key="1">
    <source>
        <dbReference type="EMBL" id="PTQ48031.1"/>
    </source>
</evidence>
<protein>
    <submittedName>
        <fullName evidence="1">Uncharacterized protein</fullName>
    </submittedName>
</protein>
<keyword evidence="2" id="KW-1185">Reference proteome</keyword>
<dbReference type="AlphaFoldDB" id="A0A2R6XPJ0"/>
<sequence>MPFLFSTVTNILRSSRPSTRFHVAPPRDRAQNTNVPPARAYQSPFASSTNISLTFRFTHPHHPRTLLAPQL</sequence>
<organism evidence="1 2">
    <name type="scientific">Marchantia polymorpha</name>
    <name type="common">Common liverwort</name>
    <name type="synonym">Marchantia aquatica</name>
    <dbReference type="NCBI Taxonomy" id="3197"/>
    <lineage>
        <taxon>Eukaryota</taxon>
        <taxon>Viridiplantae</taxon>
        <taxon>Streptophyta</taxon>
        <taxon>Embryophyta</taxon>
        <taxon>Marchantiophyta</taxon>
        <taxon>Marchantiopsida</taxon>
        <taxon>Marchantiidae</taxon>
        <taxon>Marchantiales</taxon>
        <taxon>Marchantiaceae</taxon>
        <taxon>Marchantia</taxon>
    </lineage>
</organism>
<accession>A0A2R6XPJ0</accession>